<dbReference type="InterPro" id="IPR046341">
    <property type="entry name" value="SET_dom_sf"/>
</dbReference>
<feature type="non-terminal residue" evidence="2">
    <location>
        <position position="1"/>
    </location>
</feature>
<dbReference type="OrthoDB" id="265717at2759"/>
<dbReference type="OMA" id="SHHHISE"/>
<reference evidence="3" key="1">
    <citation type="journal article" date="2012" name="PLoS Genet.">
        <title>The genomes of the fungal plant pathogens Cladosporium fulvum and Dothistroma septosporum reveal adaptation to different hosts and lifestyles but also signatures of common ancestry.</title>
        <authorList>
            <person name="de Wit P.J.G.M."/>
            <person name="van der Burgt A."/>
            <person name="Oekmen B."/>
            <person name="Stergiopoulos I."/>
            <person name="Abd-Elsalam K.A."/>
            <person name="Aerts A.L."/>
            <person name="Bahkali A.H."/>
            <person name="Beenen H.G."/>
            <person name="Chettri P."/>
            <person name="Cox M.P."/>
            <person name="Datema E."/>
            <person name="de Vries R.P."/>
            <person name="Dhillon B."/>
            <person name="Ganley A.R."/>
            <person name="Griffiths S.A."/>
            <person name="Guo Y."/>
            <person name="Hamelin R.C."/>
            <person name="Henrissat B."/>
            <person name="Kabir M.S."/>
            <person name="Jashni M.K."/>
            <person name="Kema G."/>
            <person name="Klaubauf S."/>
            <person name="Lapidus A."/>
            <person name="Levasseur A."/>
            <person name="Lindquist E."/>
            <person name="Mehrabi R."/>
            <person name="Ohm R.A."/>
            <person name="Owen T.J."/>
            <person name="Salamov A."/>
            <person name="Schwelm A."/>
            <person name="Schijlen E."/>
            <person name="Sun H."/>
            <person name="van den Burg H.A."/>
            <person name="van Ham R.C.H.J."/>
            <person name="Zhang S."/>
            <person name="Goodwin S.B."/>
            <person name="Grigoriev I.V."/>
            <person name="Collemare J."/>
            <person name="Bradshaw R.E."/>
        </authorList>
    </citation>
    <scope>NUCLEOTIDE SEQUENCE [LARGE SCALE GENOMIC DNA]</scope>
    <source>
        <strain evidence="3">NZE10 / CBS 128990</strain>
    </source>
</reference>
<dbReference type="Pfam" id="PF00856">
    <property type="entry name" value="SET"/>
    <property type="match status" value="1"/>
</dbReference>
<gene>
    <name evidence="2" type="ORF">DOTSEDRAFT_129796</name>
</gene>
<accession>N1PQ91</accession>
<dbReference type="EMBL" id="KB446539">
    <property type="protein sequence ID" value="EME44545.1"/>
    <property type="molecule type" value="Genomic_DNA"/>
</dbReference>
<protein>
    <recommendedName>
        <fullName evidence="1">SET domain-containing protein</fullName>
    </recommendedName>
</protein>
<name>N1PQ91_DOTSN</name>
<dbReference type="eggNOG" id="ENOG502SWDY">
    <property type="taxonomic scope" value="Eukaryota"/>
</dbReference>
<dbReference type="STRING" id="675120.N1PQ91"/>
<keyword evidence="3" id="KW-1185">Reference proteome</keyword>
<sequence length="242" mass="26574">VYSVRASAGKGDGVFARRALMPDATVMTDSAVVIVHKRSVMVSEQDSNAVFDRLSQRDQKTFMKLHESARACNSKVCPTCRVVSESKNDHHQVHRIFKANAFASTDGQALFVCLDVLKINHSCRPNAESANDTSPHSMCIRATRPIGKGKEIFINYSPLIAMSTRARRQKWLKVYYGLDCCCVACGASSTNVALGDARRQIISVLSSNIEGHQPSDPSLFDRLMLQTAEDCSTLKGIPILPL</sequence>
<evidence type="ECO:0000313" key="2">
    <source>
        <dbReference type="EMBL" id="EME44545.1"/>
    </source>
</evidence>
<dbReference type="PROSITE" id="PS50280">
    <property type="entry name" value="SET"/>
    <property type="match status" value="1"/>
</dbReference>
<dbReference type="InterPro" id="IPR053185">
    <property type="entry name" value="SET_domain_protein"/>
</dbReference>
<dbReference type="Gene3D" id="2.170.270.10">
    <property type="entry name" value="SET domain"/>
    <property type="match status" value="1"/>
</dbReference>
<dbReference type="Proteomes" id="UP000016933">
    <property type="component" value="Unassembled WGS sequence"/>
</dbReference>
<dbReference type="PANTHER" id="PTHR47332:SF4">
    <property type="entry name" value="SET DOMAIN-CONTAINING PROTEIN 5"/>
    <property type="match status" value="1"/>
</dbReference>
<dbReference type="InterPro" id="IPR001214">
    <property type="entry name" value="SET_dom"/>
</dbReference>
<feature type="domain" description="SET" evidence="1">
    <location>
        <begin position="1"/>
        <end position="157"/>
    </location>
</feature>
<dbReference type="AlphaFoldDB" id="N1PQ91"/>
<reference evidence="2 3" key="2">
    <citation type="journal article" date="2012" name="PLoS Pathog.">
        <title>Diverse lifestyles and strategies of plant pathogenesis encoded in the genomes of eighteen Dothideomycetes fungi.</title>
        <authorList>
            <person name="Ohm R.A."/>
            <person name="Feau N."/>
            <person name="Henrissat B."/>
            <person name="Schoch C.L."/>
            <person name="Horwitz B.A."/>
            <person name="Barry K.W."/>
            <person name="Condon B.J."/>
            <person name="Copeland A.C."/>
            <person name="Dhillon B."/>
            <person name="Glaser F."/>
            <person name="Hesse C.N."/>
            <person name="Kosti I."/>
            <person name="LaButti K."/>
            <person name="Lindquist E.A."/>
            <person name="Lucas S."/>
            <person name="Salamov A.A."/>
            <person name="Bradshaw R.E."/>
            <person name="Ciuffetti L."/>
            <person name="Hamelin R.C."/>
            <person name="Kema G.H.J."/>
            <person name="Lawrence C."/>
            <person name="Scott J.A."/>
            <person name="Spatafora J.W."/>
            <person name="Turgeon B.G."/>
            <person name="de Wit P.J.G.M."/>
            <person name="Zhong S."/>
            <person name="Goodwin S.B."/>
            <person name="Grigoriev I.V."/>
        </authorList>
    </citation>
    <scope>NUCLEOTIDE SEQUENCE [LARGE SCALE GENOMIC DNA]</scope>
    <source>
        <strain evidence="3">NZE10 / CBS 128990</strain>
    </source>
</reference>
<dbReference type="SUPFAM" id="SSF82199">
    <property type="entry name" value="SET domain"/>
    <property type="match status" value="1"/>
</dbReference>
<proteinExistence type="predicted"/>
<dbReference type="PANTHER" id="PTHR47332">
    <property type="entry name" value="SET DOMAIN-CONTAINING PROTEIN 5"/>
    <property type="match status" value="1"/>
</dbReference>
<evidence type="ECO:0000259" key="1">
    <source>
        <dbReference type="PROSITE" id="PS50280"/>
    </source>
</evidence>
<dbReference type="CDD" id="cd20071">
    <property type="entry name" value="SET_SMYD"/>
    <property type="match status" value="1"/>
</dbReference>
<evidence type="ECO:0000313" key="3">
    <source>
        <dbReference type="Proteomes" id="UP000016933"/>
    </source>
</evidence>
<dbReference type="SMART" id="SM00317">
    <property type="entry name" value="SET"/>
    <property type="match status" value="1"/>
</dbReference>
<organism evidence="2 3">
    <name type="scientific">Dothistroma septosporum (strain NZE10 / CBS 128990)</name>
    <name type="common">Red band needle blight fungus</name>
    <name type="synonym">Mycosphaerella pini</name>
    <dbReference type="NCBI Taxonomy" id="675120"/>
    <lineage>
        <taxon>Eukaryota</taxon>
        <taxon>Fungi</taxon>
        <taxon>Dikarya</taxon>
        <taxon>Ascomycota</taxon>
        <taxon>Pezizomycotina</taxon>
        <taxon>Dothideomycetes</taxon>
        <taxon>Dothideomycetidae</taxon>
        <taxon>Mycosphaerellales</taxon>
        <taxon>Mycosphaerellaceae</taxon>
        <taxon>Dothistroma</taxon>
    </lineage>
</organism>
<dbReference type="HOGENOM" id="CLU_028281_0_2_1"/>